<accession>A0A6J4MXZ8</accession>
<feature type="compositionally biased region" description="Basic and acidic residues" evidence="1">
    <location>
        <begin position="57"/>
        <end position="69"/>
    </location>
</feature>
<feature type="compositionally biased region" description="Basic and acidic residues" evidence="1">
    <location>
        <begin position="125"/>
        <end position="135"/>
    </location>
</feature>
<name>A0A6J4MXZ8_9ACTN</name>
<evidence type="ECO:0000256" key="1">
    <source>
        <dbReference type="SAM" id="MobiDB-lite"/>
    </source>
</evidence>
<feature type="compositionally biased region" description="Basic and acidic residues" evidence="1">
    <location>
        <begin position="76"/>
        <end position="85"/>
    </location>
</feature>
<feature type="non-terminal residue" evidence="2">
    <location>
        <position position="1"/>
    </location>
</feature>
<feature type="compositionally biased region" description="Basic and acidic residues" evidence="1">
    <location>
        <begin position="1"/>
        <end position="17"/>
    </location>
</feature>
<evidence type="ECO:0000313" key="2">
    <source>
        <dbReference type="EMBL" id="CAA9372045.1"/>
    </source>
</evidence>
<feature type="compositionally biased region" description="Basic and acidic residues" evidence="1">
    <location>
        <begin position="93"/>
        <end position="109"/>
    </location>
</feature>
<protein>
    <submittedName>
        <fullName evidence="2">Uncharacterized protein</fullName>
    </submittedName>
</protein>
<gene>
    <name evidence="2" type="ORF">AVDCRST_MAG60-175</name>
</gene>
<feature type="compositionally biased region" description="Basic residues" evidence="1">
    <location>
        <begin position="136"/>
        <end position="148"/>
    </location>
</feature>
<feature type="region of interest" description="Disordered" evidence="1">
    <location>
        <begin position="1"/>
        <end position="190"/>
    </location>
</feature>
<feature type="compositionally biased region" description="Low complexity" evidence="1">
    <location>
        <begin position="170"/>
        <end position="179"/>
    </location>
</feature>
<feature type="compositionally biased region" description="Basic residues" evidence="1">
    <location>
        <begin position="38"/>
        <end position="56"/>
    </location>
</feature>
<dbReference type="EMBL" id="CADCUN010000016">
    <property type="protein sequence ID" value="CAA9372045.1"/>
    <property type="molecule type" value="Genomic_DNA"/>
</dbReference>
<feature type="compositionally biased region" description="Basic residues" evidence="1">
    <location>
        <begin position="18"/>
        <end position="29"/>
    </location>
</feature>
<proteinExistence type="predicted"/>
<dbReference type="AlphaFoldDB" id="A0A6J4MXZ8"/>
<sequence>ADDRRPGGDRRPADGVRVRPRHRRSRRRVPVPGDGHRAAGHPRRRRLRRRGGRGHRGGSDLRVRPDGDPRLQGNRRTRDRDRDEAADGGVRSGRAEERHRLRLPRDRGRPAVPRHLLQRLRTGQRRADRRGGERAGRRRRDRRARAARAHHDQGGGVRARLGGEARRPRGCAGAGRVPGTPRRGSPGAVV</sequence>
<organism evidence="2">
    <name type="scientific">uncultured Nocardioides sp</name>
    <dbReference type="NCBI Taxonomy" id="198441"/>
    <lineage>
        <taxon>Bacteria</taxon>
        <taxon>Bacillati</taxon>
        <taxon>Actinomycetota</taxon>
        <taxon>Actinomycetes</taxon>
        <taxon>Propionibacteriales</taxon>
        <taxon>Nocardioidaceae</taxon>
        <taxon>Nocardioides</taxon>
        <taxon>environmental samples</taxon>
    </lineage>
</organism>
<feature type="non-terminal residue" evidence="2">
    <location>
        <position position="190"/>
    </location>
</feature>
<reference evidence="2" key="1">
    <citation type="submission" date="2020-02" db="EMBL/GenBank/DDBJ databases">
        <authorList>
            <person name="Meier V. D."/>
        </authorList>
    </citation>
    <scope>NUCLEOTIDE SEQUENCE</scope>
    <source>
        <strain evidence="2">AVDCRST_MAG60</strain>
    </source>
</reference>